<dbReference type="PANTHER" id="PTHR39082">
    <property type="entry name" value="PHOSPHOLIPASE C-BETA-2-RELATED"/>
    <property type="match status" value="1"/>
</dbReference>
<dbReference type="InterPro" id="IPR056003">
    <property type="entry name" value="CT398_CC_hairpin"/>
</dbReference>
<dbReference type="EMBL" id="JAVDQF010000001">
    <property type="protein sequence ID" value="MDR6268193.1"/>
    <property type="molecule type" value="Genomic_DNA"/>
</dbReference>
<evidence type="ECO:0000313" key="5">
    <source>
        <dbReference type="Proteomes" id="UP001185069"/>
    </source>
</evidence>
<dbReference type="Pfam" id="PF24481">
    <property type="entry name" value="CT398_CC"/>
    <property type="match status" value="1"/>
</dbReference>
<sequence>MAKAAPAEQIRLLDLQALDGRAKNLAVQAKTLRADPRLVRLQAELDAARSAHGQITIELADAQAELKRAEGDVEQVVNRIDRDEARLNAGGLSKDLMALQADLASLAKRRSDLEDAELEVMERLDEITGRESAQTEVVRRAAADLAAVQEEIDGQLASIGSEQQTVQGQRAELAASFDAALLGVYEKTLERRGIGAARLFHGTSEGSGMQLSPGDLADISKAAADDIVFCPDSGCILVRSADWS</sequence>
<evidence type="ECO:0000259" key="3">
    <source>
        <dbReference type="Pfam" id="PF24481"/>
    </source>
</evidence>
<dbReference type="RefSeq" id="WP_309795695.1">
    <property type="nucleotide sequence ID" value="NZ_BAAAHY010000006.1"/>
</dbReference>
<dbReference type="Proteomes" id="UP001185069">
    <property type="component" value="Unassembled WGS sequence"/>
</dbReference>
<keyword evidence="1" id="KW-0175">Coiled coil</keyword>
<reference evidence="4 5" key="1">
    <citation type="submission" date="2023-07" db="EMBL/GenBank/DDBJ databases">
        <title>Sequencing the genomes of 1000 actinobacteria strains.</title>
        <authorList>
            <person name="Klenk H.-P."/>
        </authorList>
    </citation>
    <scope>NUCLEOTIDE SEQUENCE [LARGE SCALE GENOMIC DNA]</scope>
    <source>
        <strain evidence="4 5">DSM 14555</strain>
    </source>
</reference>
<feature type="domain" description="CT398-like coiled coil hairpin" evidence="3">
    <location>
        <begin position="15"/>
        <end position="193"/>
    </location>
</feature>
<dbReference type="InterPro" id="IPR052376">
    <property type="entry name" value="Oxidative_Scav/Glycosyltrans"/>
</dbReference>
<gene>
    <name evidence="4" type="ORF">JOE69_000431</name>
</gene>
<feature type="domain" description="C4-type zinc ribbon" evidence="2">
    <location>
        <begin position="204"/>
        <end position="237"/>
    </location>
</feature>
<dbReference type="InterPro" id="IPR003743">
    <property type="entry name" value="Zf-RING_7"/>
</dbReference>
<name>A0ABU1J6Z0_9MICC</name>
<accession>A0ABU1J6Z0</accession>
<dbReference type="PANTHER" id="PTHR39082:SF1">
    <property type="entry name" value="SCAVENGER RECEPTOR CLASS A MEMBER 3"/>
    <property type="match status" value="1"/>
</dbReference>
<evidence type="ECO:0000256" key="1">
    <source>
        <dbReference type="SAM" id="Coils"/>
    </source>
</evidence>
<protein>
    <submittedName>
        <fullName evidence="4">Nucleic acid-binding Zn-ribbon protein</fullName>
    </submittedName>
</protein>
<feature type="coiled-coil region" evidence="1">
    <location>
        <begin position="52"/>
        <end position="116"/>
    </location>
</feature>
<dbReference type="Pfam" id="PF02591">
    <property type="entry name" value="Zn_ribbon_9"/>
    <property type="match status" value="1"/>
</dbReference>
<evidence type="ECO:0000313" key="4">
    <source>
        <dbReference type="EMBL" id="MDR6268193.1"/>
    </source>
</evidence>
<comment type="caution">
    <text evidence="4">The sequence shown here is derived from an EMBL/GenBank/DDBJ whole genome shotgun (WGS) entry which is preliminary data.</text>
</comment>
<evidence type="ECO:0000259" key="2">
    <source>
        <dbReference type="Pfam" id="PF02591"/>
    </source>
</evidence>
<dbReference type="Gene3D" id="1.10.287.1490">
    <property type="match status" value="1"/>
</dbReference>
<keyword evidence="5" id="KW-1185">Reference proteome</keyword>
<organism evidence="4 5">
    <name type="scientific">Arthrobacter russicus</name>
    <dbReference type="NCBI Taxonomy" id="172040"/>
    <lineage>
        <taxon>Bacteria</taxon>
        <taxon>Bacillati</taxon>
        <taxon>Actinomycetota</taxon>
        <taxon>Actinomycetes</taxon>
        <taxon>Micrococcales</taxon>
        <taxon>Micrococcaceae</taxon>
        <taxon>Arthrobacter</taxon>
    </lineage>
</organism>
<proteinExistence type="predicted"/>